<organism evidence="2 3">
    <name type="scientific">Tribonema minus</name>
    <dbReference type="NCBI Taxonomy" id="303371"/>
    <lineage>
        <taxon>Eukaryota</taxon>
        <taxon>Sar</taxon>
        <taxon>Stramenopiles</taxon>
        <taxon>Ochrophyta</taxon>
        <taxon>PX clade</taxon>
        <taxon>Xanthophyceae</taxon>
        <taxon>Tribonematales</taxon>
        <taxon>Tribonemataceae</taxon>
        <taxon>Tribonema</taxon>
    </lineage>
</organism>
<feature type="region of interest" description="Disordered" evidence="1">
    <location>
        <begin position="116"/>
        <end position="181"/>
    </location>
</feature>
<name>A0A835YS95_9STRA</name>
<comment type="caution">
    <text evidence="2">The sequence shown here is derived from an EMBL/GenBank/DDBJ whole genome shotgun (WGS) entry which is preliminary data.</text>
</comment>
<protein>
    <submittedName>
        <fullName evidence="2">Uncharacterized protein</fullName>
    </submittedName>
</protein>
<dbReference type="Proteomes" id="UP000664859">
    <property type="component" value="Unassembled WGS sequence"/>
</dbReference>
<keyword evidence="3" id="KW-1185">Reference proteome</keyword>
<dbReference type="AlphaFoldDB" id="A0A835YS95"/>
<proteinExistence type="predicted"/>
<reference evidence="2" key="1">
    <citation type="submission" date="2021-02" db="EMBL/GenBank/DDBJ databases">
        <title>First Annotated Genome of the Yellow-green Alga Tribonema minus.</title>
        <authorList>
            <person name="Mahan K.M."/>
        </authorList>
    </citation>
    <scope>NUCLEOTIDE SEQUENCE</scope>
    <source>
        <strain evidence="2">UTEX B ZZ1240</strain>
    </source>
</reference>
<evidence type="ECO:0000313" key="3">
    <source>
        <dbReference type="Proteomes" id="UP000664859"/>
    </source>
</evidence>
<gene>
    <name evidence="2" type="ORF">JKP88DRAFT_290942</name>
</gene>
<sequence>MSSAELKKRADAADILRQVLEAAGQSRAQRALKKYRQKIITCQRYWRSYSIVTAARRQLLILAFKNMVKQIDAERLESYSARLREIYEFDGVGVEVLLNEMRKAKMTAQQLLWRRTGPPKEPSLLSPSAIGRREPLRKHQRHGGASSIASSTLAGSRSIASHRHRQGNQHSEHQGMEDESPSRIPTLMCILDAVAAEAALAPLQRSA</sequence>
<dbReference type="EMBL" id="JAFCMP010000371">
    <property type="protein sequence ID" value="KAG5180662.1"/>
    <property type="molecule type" value="Genomic_DNA"/>
</dbReference>
<evidence type="ECO:0000256" key="1">
    <source>
        <dbReference type="SAM" id="MobiDB-lite"/>
    </source>
</evidence>
<feature type="compositionally biased region" description="Polar residues" evidence="1">
    <location>
        <begin position="147"/>
        <end position="159"/>
    </location>
</feature>
<evidence type="ECO:0000313" key="2">
    <source>
        <dbReference type="EMBL" id="KAG5180662.1"/>
    </source>
</evidence>
<accession>A0A835YS95</accession>